<dbReference type="EMBL" id="JAFKMR010000022">
    <property type="protein sequence ID" value="MBN8744920.1"/>
    <property type="molecule type" value="Genomic_DNA"/>
</dbReference>
<dbReference type="RefSeq" id="WP_423837831.1">
    <property type="nucleotide sequence ID" value="NZ_JAFKMR010000022.1"/>
</dbReference>
<dbReference type="GO" id="GO:0005829">
    <property type="term" value="C:cytosol"/>
    <property type="evidence" value="ECO:0007669"/>
    <property type="project" value="TreeGrafter"/>
</dbReference>
<accession>A0A8I1SUS4</accession>
<name>A0A8I1SUS4_THIA3</name>
<evidence type="ECO:0000313" key="7">
    <source>
        <dbReference type="Proteomes" id="UP000664800"/>
    </source>
</evidence>
<dbReference type="InterPro" id="IPR007848">
    <property type="entry name" value="Small_mtfrase_dom"/>
</dbReference>
<dbReference type="Pfam" id="PF05175">
    <property type="entry name" value="MTS"/>
    <property type="match status" value="1"/>
</dbReference>
<dbReference type="NCBIfam" id="TIGR00536">
    <property type="entry name" value="hemK_fam"/>
    <property type="match status" value="1"/>
</dbReference>
<dbReference type="AlphaFoldDB" id="A0A8I1SUS4"/>
<dbReference type="InterPro" id="IPR004556">
    <property type="entry name" value="HemK-like"/>
</dbReference>
<comment type="caution">
    <text evidence="6">The sequence shown here is derived from an EMBL/GenBank/DDBJ whole genome shotgun (WGS) entry which is preliminary data.</text>
</comment>
<dbReference type="EC" id="2.1.1.298" evidence="6"/>
<evidence type="ECO:0000256" key="2">
    <source>
        <dbReference type="ARBA" id="ARBA00022679"/>
    </source>
</evidence>
<keyword evidence="6" id="KW-0689">Ribosomal protein</keyword>
<dbReference type="InterPro" id="IPR002052">
    <property type="entry name" value="DNA_methylase_N6_adenine_CS"/>
</dbReference>
<feature type="domain" description="Release factor glutamine methyltransferase N-terminal" evidence="5">
    <location>
        <begin position="37"/>
        <end position="99"/>
    </location>
</feature>
<dbReference type="GO" id="GO:0032259">
    <property type="term" value="P:methylation"/>
    <property type="evidence" value="ECO:0007669"/>
    <property type="project" value="UniProtKB-KW"/>
</dbReference>
<proteinExistence type="predicted"/>
<evidence type="ECO:0000313" key="6">
    <source>
        <dbReference type="EMBL" id="MBN8744920.1"/>
    </source>
</evidence>
<dbReference type="SUPFAM" id="SSF53335">
    <property type="entry name" value="S-adenosyl-L-methionine-dependent methyltransferases"/>
    <property type="match status" value="1"/>
</dbReference>
<dbReference type="Pfam" id="PF17827">
    <property type="entry name" value="PrmC_N"/>
    <property type="match status" value="1"/>
</dbReference>
<dbReference type="InterPro" id="IPR029063">
    <property type="entry name" value="SAM-dependent_MTases_sf"/>
</dbReference>
<dbReference type="Gene3D" id="1.10.8.10">
    <property type="entry name" value="DNA helicase RuvA subunit, C-terminal domain"/>
    <property type="match status" value="1"/>
</dbReference>
<dbReference type="Gene3D" id="3.40.50.150">
    <property type="entry name" value="Vaccinia Virus protein VP39"/>
    <property type="match status" value="1"/>
</dbReference>
<keyword evidence="2 6" id="KW-0808">Transferase</keyword>
<dbReference type="InterPro" id="IPR040758">
    <property type="entry name" value="PrmC_N"/>
</dbReference>
<dbReference type="GO" id="GO:0005840">
    <property type="term" value="C:ribosome"/>
    <property type="evidence" value="ECO:0007669"/>
    <property type="project" value="UniProtKB-KW"/>
</dbReference>
<dbReference type="Proteomes" id="UP000664800">
    <property type="component" value="Unassembled WGS sequence"/>
</dbReference>
<dbReference type="PROSITE" id="PS00092">
    <property type="entry name" value="N6_MTASE"/>
    <property type="match status" value="1"/>
</dbReference>
<keyword evidence="3" id="KW-0949">S-adenosyl-L-methionine</keyword>
<feature type="domain" description="Methyltransferase small" evidence="4">
    <location>
        <begin position="139"/>
        <end position="219"/>
    </location>
</feature>
<evidence type="ECO:0000259" key="5">
    <source>
        <dbReference type="Pfam" id="PF17827"/>
    </source>
</evidence>
<keyword evidence="6" id="KW-0687">Ribonucleoprotein</keyword>
<evidence type="ECO:0000259" key="4">
    <source>
        <dbReference type="Pfam" id="PF05175"/>
    </source>
</evidence>
<evidence type="ECO:0000256" key="1">
    <source>
        <dbReference type="ARBA" id="ARBA00022603"/>
    </source>
</evidence>
<dbReference type="PANTHER" id="PTHR47806">
    <property type="entry name" value="50S RIBOSOMAL PROTEIN L3 GLUTAMINE METHYLTRANSFERASE"/>
    <property type="match status" value="1"/>
</dbReference>
<reference evidence="6" key="1">
    <citation type="submission" date="2021-02" db="EMBL/GenBank/DDBJ databases">
        <title>Thiocyanate and organic carbon inputs drive convergent selection for specific autotrophic Afipia and Thiobacillus strains within complex microbiomes.</title>
        <authorList>
            <person name="Huddy R.J."/>
            <person name="Sachdeva R."/>
            <person name="Kadzinga F."/>
            <person name="Kantor R.S."/>
            <person name="Harrison S.T.L."/>
            <person name="Banfield J.F."/>
        </authorList>
    </citation>
    <scope>NUCLEOTIDE SEQUENCE</scope>
    <source>
        <strain evidence="6">SCN18_13_7_16_R3_B_64_19</strain>
    </source>
</reference>
<gene>
    <name evidence="6" type="primary">prmB</name>
    <name evidence="6" type="ORF">J0I24_11515</name>
</gene>
<dbReference type="CDD" id="cd02440">
    <property type="entry name" value="AdoMet_MTases"/>
    <property type="match status" value="1"/>
</dbReference>
<dbReference type="GO" id="GO:0036009">
    <property type="term" value="F:protein-glutamine N-methyltransferase activity"/>
    <property type="evidence" value="ECO:0007669"/>
    <property type="project" value="InterPro"/>
</dbReference>
<sequence length="316" mass="33665">MTPPEQRTGAISAARTLGTAWALAAQALQSADLDYGHGCASAEDEAAWLVLHAAGLPASEAGDFATYAHQSLTAQQALQIETVTAQRIATRQPLAYLLGEAWLVGLRFVVDPRVIVPRSFIAELLDEGALDPWLTEPPYRVLDMCTGSGCLAILAALVWNDAQVDAVDLSADALAVAEINRETYALQHRLRLIASDLWASLAAAPSQAYDLVLCNPPYVPAASMRALPEEYRHEPEMALAGGADGMDLVRRFLHDAPAHLSARGIVVLEVGNERAAFEAAFPTLPAIWLETELHAEGVCVLTADDLRLAFAPGAGA</sequence>
<keyword evidence="1 6" id="KW-0489">Methyltransferase</keyword>
<dbReference type="GO" id="GO:0003676">
    <property type="term" value="F:nucleic acid binding"/>
    <property type="evidence" value="ECO:0007669"/>
    <property type="project" value="InterPro"/>
</dbReference>
<dbReference type="PANTHER" id="PTHR47806:SF1">
    <property type="entry name" value="RIBOSOMAL PROTEIN UL3 GLUTAMINE METHYLTRANSFERASE"/>
    <property type="match status" value="1"/>
</dbReference>
<evidence type="ECO:0000256" key="3">
    <source>
        <dbReference type="ARBA" id="ARBA00022691"/>
    </source>
</evidence>
<organism evidence="6 7">
    <name type="scientific">Thiomonas arsenitoxydans (strain DSM 22701 / CIP 110005 / 3As)</name>
    <dbReference type="NCBI Taxonomy" id="426114"/>
    <lineage>
        <taxon>Bacteria</taxon>
        <taxon>Pseudomonadati</taxon>
        <taxon>Pseudomonadota</taxon>
        <taxon>Betaproteobacteria</taxon>
        <taxon>Burkholderiales</taxon>
        <taxon>Thiomonas</taxon>
    </lineage>
</organism>
<dbReference type="PIRSF" id="PIRSF037167">
    <property type="entry name" value="Mtase_YfcB_prd"/>
    <property type="match status" value="1"/>
</dbReference>
<dbReference type="NCBIfam" id="TIGR03533">
    <property type="entry name" value="L3_gln_methyl"/>
    <property type="match status" value="1"/>
</dbReference>
<protein>
    <submittedName>
        <fullName evidence="6">50S ribosomal protein L3 N(5)-glutamine methyltransferase</fullName>
        <ecNumber evidence="6">2.1.1.298</ecNumber>
    </submittedName>
</protein>
<dbReference type="InterPro" id="IPR017127">
    <property type="entry name" value="Ribosome_uL3_MTase"/>
</dbReference>